<dbReference type="PROSITE" id="PS51106">
    <property type="entry name" value="PTS_EIIC_TYPE_4"/>
    <property type="match status" value="1"/>
</dbReference>
<keyword evidence="6 9" id="KW-0812">Transmembrane</keyword>
<dbReference type="PANTHER" id="PTHR32502">
    <property type="entry name" value="N-ACETYLGALACTOSAMINE PERMEASE II COMPONENT-RELATED"/>
    <property type="match status" value="1"/>
</dbReference>
<evidence type="ECO:0000256" key="5">
    <source>
        <dbReference type="ARBA" id="ARBA00022683"/>
    </source>
</evidence>
<dbReference type="InterPro" id="IPR050303">
    <property type="entry name" value="GatZ_KbaZ_carbometab"/>
</dbReference>
<feature type="transmembrane region" description="Helical" evidence="9">
    <location>
        <begin position="91"/>
        <end position="114"/>
    </location>
</feature>
<dbReference type="RefSeq" id="WP_223418393.1">
    <property type="nucleotide sequence ID" value="NZ_JAIPME010000002.1"/>
</dbReference>
<evidence type="ECO:0000256" key="1">
    <source>
        <dbReference type="ARBA" id="ARBA00004651"/>
    </source>
</evidence>
<evidence type="ECO:0000256" key="8">
    <source>
        <dbReference type="ARBA" id="ARBA00023136"/>
    </source>
</evidence>
<protein>
    <submittedName>
        <fullName evidence="10">PTS sugar transporter subunit IIC</fullName>
    </submittedName>
</protein>
<feature type="transmembrane region" description="Helical" evidence="9">
    <location>
        <begin position="206"/>
        <end position="235"/>
    </location>
</feature>
<gene>
    <name evidence="10" type="ORF">K8P03_03740</name>
</gene>
<evidence type="ECO:0000256" key="3">
    <source>
        <dbReference type="ARBA" id="ARBA00022475"/>
    </source>
</evidence>
<evidence type="ECO:0000313" key="10">
    <source>
        <dbReference type="EMBL" id="MBZ2386414.1"/>
    </source>
</evidence>
<dbReference type="PANTHER" id="PTHR32502:SF8">
    <property type="entry name" value="N-ACETYLGALACTOSAMINE PERMEASE IIC COMPONENT 1"/>
    <property type="match status" value="1"/>
</dbReference>
<keyword evidence="2" id="KW-0813">Transport</keyword>
<proteinExistence type="predicted"/>
<name>A0ABS7SXZ6_9FIRM</name>
<feature type="transmembrane region" description="Helical" evidence="9">
    <location>
        <begin position="135"/>
        <end position="158"/>
    </location>
</feature>
<keyword evidence="3" id="KW-1003">Cell membrane</keyword>
<comment type="subcellular location">
    <subcellularLocation>
        <location evidence="1">Cell membrane</location>
        <topology evidence="1">Multi-pass membrane protein</topology>
    </subcellularLocation>
</comment>
<accession>A0ABS7SXZ6</accession>
<keyword evidence="8 9" id="KW-0472">Membrane</keyword>
<keyword evidence="7 9" id="KW-1133">Transmembrane helix</keyword>
<evidence type="ECO:0000256" key="7">
    <source>
        <dbReference type="ARBA" id="ARBA00022989"/>
    </source>
</evidence>
<evidence type="ECO:0000256" key="4">
    <source>
        <dbReference type="ARBA" id="ARBA00022597"/>
    </source>
</evidence>
<keyword evidence="4 10" id="KW-0762">Sugar transport</keyword>
<dbReference type="Pfam" id="PF03609">
    <property type="entry name" value="EII-Sor"/>
    <property type="match status" value="1"/>
</dbReference>
<feature type="transmembrane region" description="Helical" evidence="9">
    <location>
        <begin position="173"/>
        <end position="194"/>
    </location>
</feature>
<dbReference type="Proteomes" id="UP000734271">
    <property type="component" value="Unassembled WGS sequence"/>
</dbReference>
<dbReference type="InterPro" id="IPR004700">
    <property type="entry name" value="PTS_IIC_man"/>
</dbReference>
<evidence type="ECO:0000256" key="2">
    <source>
        <dbReference type="ARBA" id="ARBA00022448"/>
    </source>
</evidence>
<dbReference type="EMBL" id="JAIPME010000002">
    <property type="protein sequence ID" value="MBZ2386414.1"/>
    <property type="molecule type" value="Genomic_DNA"/>
</dbReference>
<sequence length="264" mass="28349">MREALIVGAILFCLWFLEKALGTPMVIRPIVVSSCVGLGLGDLHNGVLIGATLELMFMGAIQIGGSVPPDVLAGAGLGAAFAIITNKGPEVALALALPISVLAQSIKVVIFIVRSQFMNVAIKFAGNNEIAKMKALNWFGLVLQSSMYFAVAFLAILFGSNAVESFVNSIPDMIMSSLQLAGGLLPAVGFALLLQPMIDKKNVLYFILGFIAVTYLELPIMAITIFSLGIAYIVVFEKNDSNNEVVLKNEEKTQSESWEELFDE</sequence>
<reference evidence="10 11" key="1">
    <citation type="submission" date="2021-08" db="EMBL/GenBank/DDBJ databases">
        <title>FDA dAtabase for Regulatory Grade micrObial Sequences (FDA-ARGOS): Supporting development and validation of Infectious Disease Dx tests.</title>
        <authorList>
            <person name="Sproer C."/>
            <person name="Gronow S."/>
            <person name="Severitt S."/>
            <person name="Schroder I."/>
            <person name="Tallon L."/>
            <person name="Sadzewicz L."/>
            <person name="Zhao X."/>
            <person name="Boylan J."/>
            <person name="Ott S."/>
            <person name="Bowen H."/>
            <person name="Vavikolanu K."/>
            <person name="Hazen T."/>
            <person name="Aluvathingal J."/>
            <person name="Nadendla S."/>
            <person name="Lowell S."/>
            <person name="Myers T."/>
            <person name="Yan Y."/>
            <person name="Sichtig H."/>
        </authorList>
    </citation>
    <scope>NUCLEOTIDE SEQUENCE [LARGE SCALE GENOMIC DNA]</scope>
    <source>
        <strain evidence="10 11">FDAARGOS_1460</strain>
    </source>
</reference>
<organism evidence="10 11">
    <name type="scientific">Anaerococcus murdochii</name>
    <dbReference type="NCBI Taxonomy" id="411577"/>
    <lineage>
        <taxon>Bacteria</taxon>
        <taxon>Bacillati</taxon>
        <taxon>Bacillota</taxon>
        <taxon>Tissierellia</taxon>
        <taxon>Tissierellales</taxon>
        <taxon>Peptoniphilaceae</taxon>
        <taxon>Anaerococcus</taxon>
    </lineage>
</organism>
<keyword evidence="5" id="KW-0598">Phosphotransferase system</keyword>
<evidence type="ECO:0000256" key="9">
    <source>
        <dbReference type="SAM" id="Phobius"/>
    </source>
</evidence>
<evidence type="ECO:0000256" key="6">
    <source>
        <dbReference type="ARBA" id="ARBA00022692"/>
    </source>
</evidence>
<evidence type="ECO:0000313" key="11">
    <source>
        <dbReference type="Proteomes" id="UP000734271"/>
    </source>
</evidence>
<keyword evidence="11" id="KW-1185">Reference proteome</keyword>
<comment type="caution">
    <text evidence="10">The sequence shown here is derived from an EMBL/GenBank/DDBJ whole genome shotgun (WGS) entry which is preliminary data.</text>
</comment>